<proteinExistence type="predicted"/>
<keyword evidence="4" id="KW-1185">Reference proteome</keyword>
<dbReference type="InterPro" id="IPR058925">
    <property type="entry name" value="zf-C2H2_AcuF"/>
</dbReference>
<feature type="domain" description="Oxidoreductase acuF-like C2H2 type zinc-finger" evidence="2">
    <location>
        <begin position="300"/>
        <end position="328"/>
    </location>
</feature>
<dbReference type="Proteomes" id="UP000825890">
    <property type="component" value="Unassembled WGS sequence"/>
</dbReference>
<evidence type="ECO:0000259" key="2">
    <source>
        <dbReference type="Pfam" id="PF26082"/>
    </source>
</evidence>
<name>A0A9P3FJR0_9PEZI</name>
<dbReference type="RefSeq" id="XP_044660311.1">
    <property type="nucleotide sequence ID" value="XM_044804376.1"/>
</dbReference>
<reference evidence="3 4" key="1">
    <citation type="submission" date="2021-01" db="EMBL/GenBank/DDBJ databases">
        <title>Cercospora kikuchii MAFF 305040 whole genome shotgun sequence.</title>
        <authorList>
            <person name="Kashiwa T."/>
            <person name="Suzuki T."/>
        </authorList>
    </citation>
    <scope>NUCLEOTIDE SEQUENCE [LARGE SCALE GENOMIC DNA]</scope>
    <source>
        <strain evidence="3 4">MAFF 305040</strain>
    </source>
</reference>
<dbReference type="AlphaFoldDB" id="A0A9P3FJR0"/>
<organism evidence="3 4">
    <name type="scientific">Cercospora kikuchii</name>
    <dbReference type="NCBI Taxonomy" id="84275"/>
    <lineage>
        <taxon>Eukaryota</taxon>
        <taxon>Fungi</taxon>
        <taxon>Dikarya</taxon>
        <taxon>Ascomycota</taxon>
        <taxon>Pezizomycotina</taxon>
        <taxon>Dothideomycetes</taxon>
        <taxon>Dothideomycetidae</taxon>
        <taxon>Mycosphaerellales</taxon>
        <taxon>Mycosphaerellaceae</taxon>
        <taxon>Cercospora</taxon>
    </lineage>
</organism>
<evidence type="ECO:0000313" key="4">
    <source>
        <dbReference type="Proteomes" id="UP000825890"/>
    </source>
</evidence>
<dbReference type="PANTHER" id="PTHR35391">
    <property type="entry name" value="C2H2-TYPE DOMAIN-CONTAINING PROTEIN-RELATED"/>
    <property type="match status" value="1"/>
</dbReference>
<feature type="region of interest" description="Disordered" evidence="1">
    <location>
        <begin position="474"/>
        <end position="567"/>
    </location>
</feature>
<protein>
    <recommendedName>
        <fullName evidence="2">Oxidoreductase acuF-like C2H2 type zinc-finger domain-containing protein</fullName>
    </recommendedName>
</protein>
<evidence type="ECO:0000256" key="1">
    <source>
        <dbReference type="SAM" id="MobiDB-lite"/>
    </source>
</evidence>
<feature type="compositionally biased region" description="Low complexity" evidence="1">
    <location>
        <begin position="498"/>
        <end position="513"/>
    </location>
</feature>
<comment type="caution">
    <text evidence="3">The sequence shown here is derived from an EMBL/GenBank/DDBJ whole genome shotgun (WGS) entry which is preliminary data.</text>
</comment>
<evidence type="ECO:0000313" key="3">
    <source>
        <dbReference type="EMBL" id="GIZ45824.1"/>
    </source>
</evidence>
<dbReference type="GeneID" id="68294550"/>
<dbReference type="PANTHER" id="PTHR35391:SF7">
    <property type="entry name" value="C2H2-TYPE DOMAIN-CONTAINING PROTEIN"/>
    <property type="match status" value="1"/>
</dbReference>
<gene>
    <name evidence="3" type="ORF">CKM354_000897500</name>
</gene>
<dbReference type="Pfam" id="PF26082">
    <property type="entry name" value="zf-C2H2_AcuF"/>
    <property type="match status" value="1"/>
</dbReference>
<dbReference type="OrthoDB" id="6133115at2759"/>
<dbReference type="EMBL" id="BOLY01000006">
    <property type="protein sequence ID" value="GIZ45824.1"/>
    <property type="molecule type" value="Genomic_DNA"/>
</dbReference>
<accession>A0A9P3FJR0</accession>
<sequence length="567" mass="62858">MTEHHRLTNSVASHTVQVLESFRCVRILSSEAGSEYVLADTEARFRIWAGNIGAYHVQDDPKSADHRLRSAPIVTRRLIEVLADVEETNIEIADLISGNRPDAAVESYRESPFSDHDEDPDLGGHATTELGELMLSLEDYITSLLRISVLIRANTGRDRHAHAQRVAARTVSMTAQFDIAHILQKYPKLARYGTHGSMDLVNKLGNGLTQRRQYFSYAREHHSKISGAESSTLRHMDVGASTVGSTVHDIPNLLTRIQDDDYLDVEDSESQASSVQSSTAALIEPEPLNVPELQKVGIVGQPFRCPFCYGIVAFSTQRNWRRHILADLRAWTCLFPHCQIGAFDSFSSWSAHEQAIHRRLWTCPTCSETGFPDDQKMLVHMTEHQNTGGTTTGDELSRKYMHASSPIAQVADPRDCPFCDAWNSTLSERRRHMPAVDPELPGTVPMKTFLRHVSNHQIQLALFVLPKCSDDEETEGSVVERAASSAEHDQQTHQTVADGENTSSSHESSSGNGDSRDHGPVHQSIETPDAQTETRDGPSYARKPSPLSPPFSASLGPTPPSEANMRF</sequence>